<proteinExistence type="predicted"/>
<keyword evidence="1" id="KW-0812">Transmembrane</keyword>
<keyword evidence="1" id="KW-1133">Transmembrane helix</keyword>
<reference evidence="2" key="1">
    <citation type="submission" date="2014-11" db="EMBL/GenBank/DDBJ databases">
        <authorList>
            <person name="Amaro Gonzalez C."/>
        </authorList>
    </citation>
    <scope>NUCLEOTIDE SEQUENCE</scope>
</reference>
<sequence>MGVNVFTLFISGGFDADHCHLLMVQFGFGLYLPCLCIDLQPVMFISFQFVSKQKQQKKC</sequence>
<accession>A0A0E9WB71</accession>
<name>A0A0E9WB71_ANGAN</name>
<protein>
    <submittedName>
        <fullName evidence="2">Uncharacterized protein</fullName>
    </submittedName>
</protein>
<organism evidence="2">
    <name type="scientific">Anguilla anguilla</name>
    <name type="common">European freshwater eel</name>
    <name type="synonym">Muraena anguilla</name>
    <dbReference type="NCBI Taxonomy" id="7936"/>
    <lineage>
        <taxon>Eukaryota</taxon>
        <taxon>Metazoa</taxon>
        <taxon>Chordata</taxon>
        <taxon>Craniata</taxon>
        <taxon>Vertebrata</taxon>
        <taxon>Euteleostomi</taxon>
        <taxon>Actinopterygii</taxon>
        <taxon>Neopterygii</taxon>
        <taxon>Teleostei</taxon>
        <taxon>Anguilliformes</taxon>
        <taxon>Anguillidae</taxon>
        <taxon>Anguilla</taxon>
    </lineage>
</organism>
<evidence type="ECO:0000256" key="1">
    <source>
        <dbReference type="SAM" id="Phobius"/>
    </source>
</evidence>
<dbReference type="AlphaFoldDB" id="A0A0E9WB71"/>
<evidence type="ECO:0000313" key="2">
    <source>
        <dbReference type="EMBL" id="JAH86795.1"/>
    </source>
</evidence>
<reference evidence="2" key="2">
    <citation type="journal article" date="2015" name="Fish Shellfish Immunol.">
        <title>Early steps in the European eel (Anguilla anguilla)-Vibrio vulnificus interaction in the gills: Role of the RtxA13 toxin.</title>
        <authorList>
            <person name="Callol A."/>
            <person name="Pajuelo D."/>
            <person name="Ebbesson L."/>
            <person name="Teles M."/>
            <person name="MacKenzie S."/>
            <person name="Amaro C."/>
        </authorList>
    </citation>
    <scope>NUCLEOTIDE SEQUENCE</scope>
</reference>
<keyword evidence="1" id="KW-0472">Membrane</keyword>
<dbReference type="EMBL" id="GBXM01021782">
    <property type="protein sequence ID" value="JAH86795.1"/>
    <property type="molecule type" value="Transcribed_RNA"/>
</dbReference>
<feature type="transmembrane region" description="Helical" evidence="1">
    <location>
        <begin position="30"/>
        <end position="50"/>
    </location>
</feature>